<evidence type="ECO:0000256" key="1">
    <source>
        <dbReference type="SAM" id="MobiDB-lite"/>
    </source>
</evidence>
<keyword evidence="3" id="KW-1185">Reference proteome</keyword>
<accession>F8N7N5</accession>
<dbReference type="HOGENOM" id="CLU_1915171_0_0_10"/>
<dbReference type="EMBL" id="GL945017">
    <property type="protein sequence ID" value="EGN57495.1"/>
    <property type="molecule type" value="Genomic_DNA"/>
</dbReference>
<evidence type="ECO:0000313" key="3">
    <source>
        <dbReference type="Proteomes" id="UP000002772"/>
    </source>
</evidence>
<protein>
    <recommendedName>
        <fullName evidence="4">Lipocalin-like domain-containing protein</fullName>
    </recommendedName>
</protein>
<name>F8N7N5_9BACT</name>
<dbReference type="Proteomes" id="UP000002772">
    <property type="component" value="Unassembled WGS sequence"/>
</dbReference>
<sequence length="132" mass="14533">MTLMVAVLTFSACSSDDDDNNGNSNSSIVGTWYGENDDESDEFQFNADGTCTDITTELDMPSTKTRLSGTYTLNGSKLTFYWTKDEDWSSLLQTWTNSKRISETYTVNISVKPGKLTLSATDGSGSVTFTRK</sequence>
<proteinExistence type="predicted"/>
<dbReference type="AlphaFoldDB" id="F8N7N5"/>
<gene>
    <name evidence="2" type="ORF">Premu_2103</name>
</gene>
<reference evidence="3" key="1">
    <citation type="journal article" date="2011" name="Stand. Genomic Sci.">
        <title>Non-contiguous finished genome sequence of the opportunistic oral pathogen Prevotella multisaccharivorax type strain (PPPA20).</title>
        <authorList>
            <person name="Pati A."/>
            <person name="Gronow S."/>
            <person name="Lu M."/>
            <person name="Lapidus A."/>
            <person name="Nolan M."/>
            <person name="Lucas S."/>
            <person name="Hammon N."/>
            <person name="Deshpande S."/>
            <person name="Cheng J.F."/>
            <person name="Tapia R."/>
            <person name="Han C."/>
            <person name="Goodwin L."/>
            <person name="Pitluck S."/>
            <person name="Liolios K."/>
            <person name="Pagani I."/>
            <person name="Mavromatis K."/>
            <person name="Mikhailova N."/>
            <person name="Huntemann M."/>
            <person name="Chen A."/>
            <person name="Palaniappan K."/>
            <person name="Land M."/>
            <person name="Hauser L."/>
            <person name="Detter J.C."/>
            <person name="Brambilla E.M."/>
            <person name="Rohde M."/>
            <person name="Goker M."/>
            <person name="Woyke T."/>
            <person name="Bristow J."/>
            <person name="Eisen J.A."/>
            <person name="Markowitz V."/>
            <person name="Hugenholtz P."/>
            <person name="Kyrpides N.C."/>
            <person name="Klenk H.P."/>
            <person name="Ivanova N."/>
        </authorList>
    </citation>
    <scope>NUCLEOTIDE SEQUENCE [LARGE SCALE GENOMIC DNA]</scope>
    <source>
        <strain evidence="3">DSM 17128</strain>
    </source>
</reference>
<dbReference type="eggNOG" id="ENOG5030YAZ">
    <property type="taxonomic scope" value="Bacteria"/>
</dbReference>
<feature type="region of interest" description="Disordered" evidence="1">
    <location>
        <begin position="16"/>
        <end position="37"/>
    </location>
</feature>
<evidence type="ECO:0000313" key="2">
    <source>
        <dbReference type="EMBL" id="EGN57495.1"/>
    </source>
</evidence>
<evidence type="ECO:0008006" key="4">
    <source>
        <dbReference type="Google" id="ProtNLM"/>
    </source>
</evidence>
<organism evidence="2 3">
    <name type="scientific">Hallella multisaccharivorax DSM 17128</name>
    <dbReference type="NCBI Taxonomy" id="688246"/>
    <lineage>
        <taxon>Bacteria</taxon>
        <taxon>Pseudomonadati</taxon>
        <taxon>Bacteroidota</taxon>
        <taxon>Bacteroidia</taxon>
        <taxon>Bacteroidales</taxon>
        <taxon>Prevotellaceae</taxon>
        <taxon>Hallella</taxon>
    </lineage>
</organism>